<evidence type="ECO:0000256" key="1">
    <source>
        <dbReference type="ARBA" id="ARBA00004141"/>
    </source>
</evidence>
<evidence type="ECO:0000256" key="2">
    <source>
        <dbReference type="ARBA" id="ARBA00022448"/>
    </source>
</evidence>
<feature type="transmembrane region" description="Helical" evidence="6">
    <location>
        <begin position="506"/>
        <end position="527"/>
    </location>
</feature>
<evidence type="ECO:0000256" key="3">
    <source>
        <dbReference type="ARBA" id="ARBA00022692"/>
    </source>
</evidence>
<gene>
    <name evidence="7" type="ORF">EDD65_101245</name>
</gene>
<feature type="transmembrane region" description="Helical" evidence="6">
    <location>
        <begin position="54"/>
        <end position="72"/>
    </location>
</feature>
<dbReference type="GO" id="GO:0035673">
    <property type="term" value="F:oligopeptide transmembrane transporter activity"/>
    <property type="evidence" value="ECO:0007669"/>
    <property type="project" value="InterPro"/>
</dbReference>
<feature type="transmembrane region" description="Helical" evidence="6">
    <location>
        <begin position="574"/>
        <end position="601"/>
    </location>
</feature>
<dbReference type="InterPro" id="IPR045035">
    <property type="entry name" value="YSL-like"/>
</dbReference>
<sequence>MDNESNKNNEFTPYISANETMPELTTTSIILGIIMSVVFGAANAYIGLRVGMTISASIPAAVISMGVIRGIMKKESILENNMVQTIGSAGESLAAGAIFTLPALFIWAQELGMAEPNMMEITITALIGGILGVFFMLPLRKALIVNEHGTLPYPEGTACAEVLKAGETGGVKAKTVFSGLGIGALYKFIADGFKIFPSEIEWEIKPYKGSAIGIDVLPALLGVGFIVGPAISAYMLAGAVLGWFVIMPLFAHLGQYIPDIIYPATKPLLELGYWEIWENYLRYIGAGAVAFGGILSLIKSLPLIVKTFKESLSDLKNRDSEISTLRTEQDMSMRTALIGIIIIILFIAITPVIPVGLAGAIIIAIFGFLFATVSARLVGLIGSSNNPVSGMTIATLLITSIIFKAIGFTGEEGMIGALMVGTVICIISAIAGDMSQDLKTGYLVGATPKKQQIGEFIGVVAAALVIGWVLILLDSAWGFGSKELPAPQSAMMRLVIEGVMEGNLPWALVFMGVGIGVVVELLGVQILPFAVGLYLPIHLSTPIMIGGIIRGILDSKKNNKKLDEKVAQEKIDSGVLYSSGLIAGEGVIGIILAVLAIIPAGTNAKGEALTVADKIAFGNEALGKVGAIVFFTLLAISLLKNSLWKKTEEN</sequence>
<reference evidence="7 8" key="1">
    <citation type="submission" date="2019-03" db="EMBL/GenBank/DDBJ databases">
        <title>Genomic Encyclopedia of Type Strains, Phase IV (KMG-IV): sequencing the most valuable type-strain genomes for metagenomic binning, comparative biology and taxonomic classification.</title>
        <authorList>
            <person name="Goeker M."/>
        </authorList>
    </citation>
    <scope>NUCLEOTIDE SEQUENCE [LARGE SCALE GENOMIC DNA]</scope>
    <source>
        <strain evidence="7 8">DSM 26752</strain>
    </source>
</reference>
<evidence type="ECO:0000256" key="6">
    <source>
        <dbReference type="SAM" id="Phobius"/>
    </source>
</evidence>
<feature type="transmembrane region" description="Helical" evidence="6">
    <location>
        <begin position="336"/>
        <end position="368"/>
    </location>
</feature>
<dbReference type="NCBIfam" id="TIGR00728">
    <property type="entry name" value="OPT_sfam"/>
    <property type="match status" value="1"/>
</dbReference>
<proteinExistence type="predicted"/>
<keyword evidence="4 6" id="KW-1133">Transmembrane helix</keyword>
<comment type="caution">
    <text evidence="7">The sequence shown here is derived from an EMBL/GenBank/DDBJ whole genome shotgun (WGS) entry which is preliminary data.</text>
</comment>
<dbReference type="PANTHER" id="PTHR31645">
    <property type="entry name" value="OLIGOPEPTIDE TRANSPORTER YGL114W-RELATED"/>
    <property type="match status" value="1"/>
</dbReference>
<evidence type="ECO:0000313" key="7">
    <source>
        <dbReference type="EMBL" id="TCS91740.1"/>
    </source>
</evidence>
<keyword evidence="5 6" id="KW-0472">Membrane</keyword>
<dbReference type="NCBIfam" id="TIGR00733">
    <property type="entry name" value="OPT family oligopeptide transporter"/>
    <property type="match status" value="1"/>
</dbReference>
<accession>A0A4V6NZ69</accession>
<dbReference type="InterPro" id="IPR004814">
    <property type="entry name" value="Oligopep_transpt"/>
</dbReference>
<dbReference type="RefSeq" id="WP_132025606.1">
    <property type="nucleotide sequence ID" value="NZ_CP068564.1"/>
</dbReference>
<feature type="transmembrane region" description="Helical" evidence="6">
    <location>
        <begin position="93"/>
        <end position="109"/>
    </location>
</feature>
<name>A0A4V6NZ69_9FIRM</name>
<keyword evidence="8" id="KW-1185">Reference proteome</keyword>
<evidence type="ECO:0000313" key="8">
    <source>
        <dbReference type="Proteomes" id="UP000294567"/>
    </source>
</evidence>
<dbReference type="AlphaFoldDB" id="A0A4V6NZ69"/>
<feature type="transmembrane region" description="Helical" evidence="6">
    <location>
        <begin position="533"/>
        <end position="553"/>
    </location>
</feature>
<feature type="transmembrane region" description="Helical" evidence="6">
    <location>
        <begin position="29"/>
        <end position="48"/>
    </location>
</feature>
<dbReference type="PANTHER" id="PTHR31645:SF0">
    <property type="entry name" value="OLIGOPEPTIDE TRANSPORTER YGL114W-RELATED"/>
    <property type="match status" value="1"/>
</dbReference>
<keyword evidence="3 6" id="KW-0812">Transmembrane</keyword>
<feature type="transmembrane region" description="Helical" evidence="6">
    <location>
        <begin position="280"/>
        <end position="298"/>
    </location>
</feature>
<feature type="transmembrane region" description="Helical" evidence="6">
    <location>
        <begin position="216"/>
        <end position="246"/>
    </location>
</feature>
<comment type="subcellular location">
    <subcellularLocation>
        <location evidence="1">Membrane</location>
        <topology evidence="1">Multi-pass membrane protein</topology>
    </subcellularLocation>
</comment>
<feature type="transmembrane region" description="Helical" evidence="6">
    <location>
        <begin position="121"/>
        <end position="139"/>
    </location>
</feature>
<evidence type="ECO:0000256" key="5">
    <source>
        <dbReference type="ARBA" id="ARBA00023136"/>
    </source>
</evidence>
<feature type="transmembrane region" description="Helical" evidence="6">
    <location>
        <begin position="388"/>
        <end position="406"/>
    </location>
</feature>
<feature type="transmembrane region" description="Helical" evidence="6">
    <location>
        <begin position="452"/>
        <end position="473"/>
    </location>
</feature>
<organism evidence="7 8">
    <name type="scientific">Keratinibaculum paraultunense</name>
    <dbReference type="NCBI Taxonomy" id="1278232"/>
    <lineage>
        <taxon>Bacteria</taxon>
        <taxon>Bacillati</taxon>
        <taxon>Bacillota</taxon>
        <taxon>Tissierellia</taxon>
        <taxon>Tissierellales</taxon>
        <taxon>Tepidimicrobiaceae</taxon>
        <taxon>Keratinibaculum</taxon>
    </lineage>
</organism>
<dbReference type="OrthoDB" id="9809340at2"/>
<keyword evidence="2" id="KW-0813">Transport</keyword>
<feature type="transmembrane region" description="Helical" evidence="6">
    <location>
        <begin position="413"/>
        <end position="432"/>
    </location>
</feature>
<protein>
    <submittedName>
        <fullName evidence="7">Putative OPT family oligopeptide transporter</fullName>
    </submittedName>
</protein>
<dbReference type="GO" id="GO:0016020">
    <property type="term" value="C:membrane"/>
    <property type="evidence" value="ECO:0007669"/>
    <property type="project" value="UniProtKB-SubCell"/>
</dbReference>
<dbReference type="Pfam" id="PF03169">
    <property type="entry name" value="OPT"/>
    <property type="match status" value="1"/>
</dbReference>
<feature type="transmembrane region" description="Helical" evidence="6">
    <location>
        <begin position="621"/>
        <end position="639"/>
    </location>
</feature>
<evidence type="ECO:0000256" key="4">
    <source>
        <dbReference type="ARBA" id="ARBA00022989"/>
    </source>
</evidence>
<dbReference type="Proteomes" id="UP000294567">
    <property type="component" value="Unassembled WGS sequence"/>
</dbReference>
<dbReference type="EMBL" id="SMAE01000001">
    <property type="protein sequence ID" value="TCS91740.1"/>
    <property type="molecule type" value="Genomic_DNA"/>
</dbReference>
<dbReference type="InterPro" id="IPR004813">
    <property type="entry name" value="OPT"/>
</dbReference>